<dbReference type="InterPro" id="IPR042115">
    <property type="entry name" value="PriA_3primeBD_sf"/>
</dbReference>
<name>A0ABY9R1G0_9BACT</name>
<keyword evidence="8 11" id="KW-0067">ATP-binding</keyword>
<protein>
    <recommendedName>
        <fullName evidence="11">Replication restart protein PriA</fullName>
    </recommendedName>
    <alternativeName>
        <fullName evidence="11">ATP-dependent DNA helicase PriA</fullName>
        <ecNumber evidence="11">5.6.2.4</ecNumber>
    </alternativeName>
    <alternativeName>
        <fullName evidence="11">DNA 3'-5' helicase PriA</fullName>
    </alternativeName>
</protein>
<evidence type="ECO:0000256" key="10">
    <source>
        <dbReference type="ARBA" id="ARBA00023235"/>
    </source>
</evidence>
<dbReference type="InterPro" id="IPR041222">
    <property type="entry name" value="PriA_3primeBD"/>
</dbReference>
<evidence type="ECO:0000256" key="9">
    <source>
        <dbReference type="ARBA" id="ARBA00023125"/>
    </source>
</evidence>
<dbReference type="CDD" id="cd18804">
    <property type="entry name" value="SF2_C_priA"/>
    <property type="match status" value="1"/>
</dbReference>
<evidence type="ECO:0000259" key="13">
    <source>
        <dbReference type="PROSITE" id="PS51194"/>
    </source>
</evidence>
<dbReference type="InterPro" id="IPR011545">
    <property type="entry name" value="DEAD/DEAH_box_helicase_dom"/>
</dbReference>
<dbReference type="InterPro" id="IPR005259">
    <property type="entry name" value="PriA"/>
</dbReference>
<dbReference type="PANTHER" id="PTHR30580">
    <property type="entry name" value="PRIMOSOMAL PROTEIN N"/>
    <property type="match status" value="1"/>
</dbReference>
<dbReference type="PANTHER" id="PTHR30580:SF0">
    <property type="entry name" value="PRIMOSOMAL PROTEIN N"/>
    <property type="match status" value="1"/>
</dbReference>
<evidence type="ECO:0000256" key="4">
    <source>
        <dbReference type="ARBA" id="ARBA00022741"/>
    </source>
</evidence>
<keyword evidence="9 11" id="KW-0238">DNA-binding</keyword>
<feature type="domain" description="Helicase C-terminal" evidence="13">
    <location>
        <begin position="547"/>
        <end position="702"/>
    </location>
</feature>
<dbReference type="SUPFAM" id="SSF52540">
    <property type="entry name" value="P-loop containing nucleoside triphosphate hydrolases"/>
    <property type="match status" value="1"/>
</dbReference>
<dbReference type="InterPro" id="IPR014001">
    <property type="entry name" value="Helicase_ATP-bd"/>
</dbReference>
<dbReference type="InterPro" id="IPR040498">
    <property type="entry name" value="PriA_CRR"/>
</dbReference>
<feature type="binding site" evidence="11">
    <location>
        <position position="524"/>
    </location>
    <ligand>
        <name>Zn(2+)</name>
        <dbReference type="ChEBI" id="CHEBI:29105"/>
        <label>2</label>
    </ligand>
</feature>
<dbReference type="InterPro" id="IPR001650">
    <property type="entry name" value="Helicase_C-like"/>
</dbReference>
<dbReference type="Pfam" id="PF18319">
    <property type="entry name" value="Zn_ribbon_PriA"/>
    <property type="match status" value="1"/>
</dbReference>
<dbReference type="NCBIfam" id="TIGR00595">
    <property type="entry name" value="priA"/>
    <property type="match status" value="1"/>
</dbReference>
<comment type="catalytic activity">
    <reaction evidence="11">
        <text>ATP + H2O = ADP + phosphate + H(+)</text>
        <dbReference type="Rhea" id="RHEA:13065"/>
        <dbReference type="ChEBI" id="CHEBI:15377"/>
        <dbReference type="ChEBI" id="CHEBI:15378"/>
        <dbReference type="ChEBI" id="CHEBI:30616"/>
        <dbReference type="ChEBI" id="CHEBI:43474"/>
        <dbReference type="ChEBI" id="CHEBI:456216"/>
        <dbReference type="EC" id="5.6.2.4"/>
    </reaction>
</comment>
<dbReference type="SMART" id="SM00487">
    <property type="entry name" value="DEXDc"/>
    <property type="match status" value="1"/>
</dbReference>
<keyword evidence="7 11" id="KW-0862">Zinc</keyword>
<proteinExistence type="inferred from homology"/>
<dbReference type="Pfam" id="PF00271">
    <property type="entry name" value="Helicase_C"/>
    <property type="match status" value="1"/>
</dbReference>
<dbReference type="PROSITE" id="PS51194">
    <property type="entry name" value="HELICASE_CTER"/>
    <property type="match status" value="1"/>
</dbReference>
<dbReference type="HAMAP" id="MF_00983">
    <property type="entry name" value="PriA"/>
    <property type="match status" value="1"/>
</dbReference>
<dbReference type="InterPro" id="IPR041236">
    <property type="entry name" value="PriA_C"/>
</dbReference>
<feature type="binding site" evidence="11">
    <location>
        <position position="539"/>
    </location>
    <ligand>
        <name>Zn(2+)</name>
        <dbReference type="ChEBI" id="CHEBI:29105"/>
        <label>2</label>
    </ligand>
</feature>
<evidence type="ECO:0000256" key="6">
    <source>
        <dbReference type="ARBA" id="ARBA00022806"/>
    </source>
</evidence>
<keyword evidence="3 11" id="KW-0479">Metal-binding</keyword>
<sequence length="806" mass="88073">MSTNTAQSLRAVALLSPPYATLTYAVPPWLPPQAWRRGTRVAVPLGNGAVRVGVLLDDEAHAAASVGELPEGVVARPMLWPLEREPLLDTGYLDMVRQLALRQAVSEGQILGNFLPVGLRTTQVRLRFFEDGRARTLKFRDLVPLADKDPSALHRLGQAWMDGRGEVLDKAEDAANAELCAVTADPPWPVRPSAVRQVQLLEYLWDKGSASRRAVLRDLGAASATALEGLLKRGLVAVTRRDDGECACDEAAEGEGPACLYGPPDASFELNANQRTALDDFLAALDGPRAEHRLLYGVTGSGKTAVYLDLARECLARGRSVMLLAPEVALACKLRRDVHERLPGAPLFFFHGYQGPAQRERTFRALAARREPCLVVGTRSALFLPAPDLGVVVLDEEHDTSFKQDEGLAYQAKEVAWFRVGQGAGLLVLGSATPDVKTFHAMHEGRLPMATLPERAGGGTLPDVELVDIKDLASTASVLAARSGAALHETVERGEQAVILLNRRGYAPLMYCLDCGTVARCPHCDIGLTYHKGRERLVCHYCGHSVPYPATCPNCKCMHYLPMGEGTEKLEETLAAHLPAGGKVLRLDRDSTRRPGRMEEILAAFARREAQVLVGTQMLSKGHHFPDVTLAVVADGDLGLNLPDYRAAERTFQLLVQSAGRAGRGEKPGRVFIQTRDPSHYCWNFVRTADYEGFYAHEIAIRQRRRYPPFVRLALVRISYPMDFTGGAEELARFANAVRTQGRERGVQVLGPAPSPLPLLRGRKRFQCLLKADDWPSIRSLFGAAGATPGIGHLRISLDLDPVNML</sequence>
<dbReference type="EMBL" id="CP133659">
    <property type="protein sequence ID" value="WMW65591.1"/>
    <property type="molecule type" value="Genomic_DNA"/>
</dbReference>
<keyword evidence="10 11" id="KW-0413">Isomerase</keyword>
<dbReference type="EC" id="5.6.2.4" evidence="11"/>
<feature type="binding site" evidence="11">
    <location>
        <position position="552"/>
    </location>
    <ligand>
        <name>Zn(2+)</name>
        <dbReference type="ChEBI" id="CHEBI:29105"/>
        <label>1</label>
    </ligand>
</feature>
<comment type="function">
    <text evidence="11">Initiates the restart of stalled replication forks, which reloads the replicative helicase on sites other than the origin of replication. Recognizes and binds to abandoned replication forks and remodels them to uncover a helicase loading site. Promotes assembly of the primosome at these replication forks.</text>
</comment>
<feature type="domain" description="Helicase ATP-binding" evidence="12">
    <location>
        <begin position="284"/>
        <end position="452"/>
    </location>
</feature>
<organism evidence="14 15">
    <name type="scientific">Nitratidesulfovibrio liaohensis</name>
    <dbReference type="NCBI Taxonomy" id="2604158"/>
    <lineage>
        <taxon>Bacteria</taxon>
        <taxon>Pseudomonadati</taxon>
        <taxon>Thermodesulfobacteriota</taxon>
        <taxon>Desulfovibrionia</taxon>
        <taxon>Desulfovibrionales</taxon>
        <taxon>Desulfovibrionaceae</taxon>
        <taxon>Nitratidesulfovibrio</taxon>
    </lineage>
</organism>
<evidence type="ECO:0000256" key="8">
    <source>
        <dbReference type="ARBA" id="ARBA00022840"/>
    </source>
</evidence>
<feature type="binding site" evidence="11">
    <location>
        <position position="515"/>
    </location>
    <ligand>
        <name>Zn(2+)</name>
        <dbReference type="ChEBI" id="CHEBI:29105"/>
        <label>1</label>
    </ligand>
</feature>
<keyword evidence="5 11" id="KW-0378">Hydrolase</keyword>
<dbReference type="Gene3D" id="3.40.50.300">
    <property type="entry name" value="P-loop containing nucleotide triphosphate hydrolases"/>
    <property type="match status" value="2"/>
</dbReference>
<evidence type="ECO:0000256" key="2">
    <source>
        <dbReference type="ARBA" id="ARBA00022705"/>
    </source>
</evidence>
<dbReference type="Proteomes" id="UP001180616">
    <property type="component" value="Chromosome"/>
</dbReference>
<feature type="binding site" evidence="11">
    <location>
        <position position="555"/>
    </location>
    <ligand>
        <name>Zn(2+)</name>
        <dbReference type="ChEBI" id="CHEBI:29105"/>
        <label>1</label>
    </ligand>
</feature>
<dbReference type="Pfam" id="PF17764">
    <property type="entry name" value="PriA_3primeBD"/>
    <property type="match status" value="1"/>
</dbReference>
<comment type="similarity">
    <text evidence="11">Belongs to the helicase family. PriA subfamily.</text>
</comment>
<evidence type="ECO:0000256" key="7">
    <source>
        <dbReference type="ARBA" id="ARBA00022833"/>
    </source>
</evidence>
<keyword evidence="4 11" id="KW-0547">Nucleotide-binding</keyword>
<dbReference type="Pfam" id="PF18074">
    <property type="entry name" value="PriA_C"/>
    <property type="match status" value="1"/>
</dbReference>
<keyword evidence="15" id="KW-1185">Reference proteome</keyword>
<reference evidence="14" key="1">
    <citation type="submission" date="2023-09" db="EMBL/GenBank/DDBJ databases">
        <authorList>
            <consortium name="CW5 consortium"/>
            <person name="Lu C.-W."/>
        </authorList>
    </citation>
    <scope>NUCLEOTIDE SEQUENCE</scope>
    <source>
        <strain evidence="14">KPS</strain>
    </source>
</reference>
<dbReference type="InterPro" id="IPR027417">
    <property type="entry name" value="P-loop_NTPase"/>
</dbReference>
<evidence type="ECO:0000256" key="3">
    <source>
        <dbReference type="ARBA" id="ARBA00022723"/>
    </source>
</evidence>
<keyword evidence="6 11" id="KW-0347">Helicase</keyword>
<keyword evidence="1 11" id="KW-0639">Primosome</keyword>
<accession>A0ABY9R1G0</accession>
<feature type="binding site" evidence="11">
    <location>
        <position position="542"/>
    </location>
    <ligand>
        <name>Zn(2+)</name>
        <dbReference type="ChEBI" id="CHEBI:29105"/>
        <label>2</label>
    </ligand>
</feature>
<dbReference type="SMART" id="SM00490">
    <property type="entry name" value="HELICc"/>
    <property type="match status" value="1"/>
</dbReference>
<evidence type="ECO:0000256" key="5">
    <source>
        <dbReference type="ARBA" id="ARBA00022801"/>
    </source>
</evidence>
<dbReference type="Pfam" id="PF00270">
    <property type="entry name" value="DEAD"/>
    <property type="match status" value="1"/>
</dbReference>
<feature type="binding site" evidence="11">
    <location>
        <position position="512"/>
    </location>
    <ligand>
        <name>Zn(2+)</name>
        <dbReference type="ChEBI" id="CHEBI:29105"/>
        <label>1</label>
    </ligand>
</feature>
<evidence type="ECO:0000313" key="14">
    <source>
        <dbReference type="EMBL" id="WMW65591.1"/>
    </source>
</evidence>
<comment type="catalytic activity">
    <reaction evidence="11">
        <text>Couples ATP hydrolysis with the unwinding of duplex DNA by translocating in the 3'-5' direction.</text>
        <dbReference type="EC" id="5.6.2.4"/>
    </reaction>
</comment>
<evidence type="ECO:0000259" key="12">
    <source>
        <dbReference type="PROSITE" id="PS51192"/>
    </source>
</evidence>
<keyword evidence="2 11" id="KW-0235">DNA replication</keyword>
<comment type="cofactor">
    <cofactor evidence="11">
        <name>Zn(2+)</name>
        <dbReference type="ChEBI" id="CHEBI:29105"/>
    </cofactor>
    <text evidence="11">Binds 2 zinc ions per subunit.</text>
</comment>
<dbReference type="RefSeq" id="WP_309541585.1">
    <property type="nucleotide sequence ID" value="NZ_CP133659.1"/>
</dbReference>
<gene>
    <name evidence="11 14" type="primary">priA</name>
    <name evidence="14" type="ORF">KPS_000079</name>
</gene>
<comment type="subunit">
    <text evidence="11">Component of the replication restart primosome.</text>
</comment>
<evidence type="ECO:0000256" key="1">
    <source>
        <dbReference type="ARBA" id="ARBA00022515"/>
    </source>
</evidence>
<dbReference type="PROSITE" id="PS51192">
    <property type="entry name" value="HELICASE_ATP_BIND_1"/>
    <property type="match status" value="1"/>
</dbReference>
<feature type="binding site" evidence="11">
    <location>
        <position position="521"/>
    </location>
    <ligand>
        <name>Zn(2+)</name>
        <dbReference type="ChEBI" id="CHEBI:29105"/>
        <label>2</label>
    </ligand>
</feature>
<dbReference type="Gene3D" id="3.40.1440.60">
    <property type="entry name" value="PriA, 3(prime) DNA-binding domain"/>
    <property type="match status" value="1"/>
</dbReference>
<evidence type="ECO:0000313" key="15">
    <source>
        <dbReference type="Proteomes" id="UP001180616"/>
    </source>
</evidence>
<evidence type="ECO:0000256" key="11">
    <source>
        <dbReference type="HAMAP-Rule" id="MF_00983"/>
    </source>
</evidence>